<protein>
    <submittedName>
        <fullName evidence="1">Uncharacterized protein</fullName>
    </submittedName>
</protein>
<evidence type="ECO:0000313" key="2">
    <source>
        <dbReference type="Proteomes" id="UP000480681"/>
    </source>
</evidence>
<dbReference type="Proteomes" id="UP000480681">
    <property type="component" value="Unassembled WGS sequence"/>
</dbReference>
<gene>
    <name evidence="1" type="ORF">G4911_21240</name>
</gene>
<reference evidence="1 2" key="1">
    <citation type="submission" date="2020-02" db="EMBL/GenBank/DDBJ databases">
        <title>Genome sequencing of Aeromonas rivipollensis.</title>
        <authorList>
            <person name="Fono-Tamo Ubani E.K."/>
            <person name="Lekota K.E."/>
        </authorList>
    </citation>
    <scope>NUCLEOTIDE SEQUENCE [LARGE SCALE GENOMIC DNA]</scope>
    <source>
        <strain evidence="1 2">G87</strain>
    </source>
</reference>
<sequence>MAKGKYGLIPHDDKDILYFKEIYGERELEDIFLNEEDKTPKINNHGLCNQLKPNIIQFVTVDDIELIFNYHLYLFEKLTKKIKNYQHKESTFQTVLERLIESSGQNIPHAVDTSILEHIESQLYKIIHPSTNKINVFSHVNGKPIYPKDNVLQISNQIEESARDIAEKLIVLSDETYRNVDRYPLPGTTKEFLAHITGILLIDTTQAITNQWLEFEKSVSERKKADVDDMYLAMRTQIAMTTGSYHHVVKTFLTATFFILHHIEELHPVAHRSKTLSPDEYIYSTQNKRTYGEGSKNKLISVPIYFRNVIYKVWLYYWQHAQPKFQNTTPDATDTLRVTGPEMIMALDEAFPLTQMGSKDSSSDTLATRRNLISDIYKYPSLVDHYFNHEG</sequence>
<organism evidence="1 2">
    <name type="scientific">Aeromonas rivipollensis</name>
    <dbReference type="NCBI Taxonomy" id="948519"/>
    <lineage>
        <taxon>Bacteria</taxon>
        <taxon>Pseudomonadati</taxon>
        <taxon>Pseudomonadota</taxon>
        <taxon>Gammaproteobacteria</taxon>
        <taxon>Aeromonadales</taxon>
        <taxon>Aeromonadaceae</taxon>
        <taxon>Aeromonas</taxon>
    </lineage>
</organism>
<accession>A0AAW9YHU2</accession>
<evidence type="ECO:0000313" key="1">
    <source>
        <dbReference type="EMBL" id="NEX77224.1"/>
    </source>
</evidence>
<name>A0AAW9YHU2_9GAMM</name>
<dbReference type="RefSeq" id="WP_163150127.1">
    <property type="nucleotide sequence ID" value="NZ_JAAIKZ010000051.1"/>
</dbReference>
<proteinExistence type="predicted"/>
<dbReference type="AlphaFoldDB" id="A0AAW9YHU2"/>
<dbReference type="EMBL" id="JAAIKZ010000051">
    <property type="protein sequence ID" value="NEX77224.1"/>
    <property type="molecule type" value="Genomic_DNA"/>
</dbReference>
<comment type="caution">
    <text evidence="1">The sequence shown here is derived from an EMBL/GenBank/DDBJ whole genome shotgun (WGS) entry which is preliminary data.</text>
</comment>